<dbReference type="PANTHER" id="PTHR35793">
    <property type="entry name" value="INNER MEMBRANE PROTEIN YJIG"/>
    <property type="match status" value="1"/>
</dbReference>
<dbReference type="Pfam" id="PF07670">
    <property type="entry name" value="Gate"/>
    <property type="match status" value="1"/>
</dbReference>
<evidence type="ECO:0000256" key="1">
    <source>
        <dbReference type="SAM" id="Phobius"/>
    </source>
</evidence>
<proteinExistence type="predicted"/>
<sequence>MELFFVVSIWAIPLFFVIILIYGYFKGINLYETFIEGAAEGFNTVVKITPYLLAMMVAINIFKESGALKIFINILKPFFSYLQIPEPVIPLLFLRPLSGSASLSYASQIMKQFGPDSFIGNLASTVQGSTETTFYILAVYFGAIGIKHYRYSIIVGLIADVAGFFAAIFICKHIFL</sequence>
<dbReference type="HOGENOM" id="CLU_127717_0_0_9"/>
<feature type="domain" description="Nucleoside transporter/FeoB GTPase Gate" evidence="2">
    <location>
        <begin position="45"/>
        <end position="147"/>
    </location>
</feature>
<accession>B8CXB5</accession>
<evidence type="ECO:0000313" key="4">
    <source>
        <dbReference type="Proteomes" id="UP000000719"/>
    </source>
</evidence>
<dbReference type="AlphaFoldDB" id="B8CXB5"/>
<organism evidence="3 4">
    <name type="scientific">Halothermothrix orenii (strain H 168 / OCM 544 / DSM 9562)</name>
    <dbReference type="NCBI Taxonomy" id="373903"/>
    <lineage>
        <taxon>Bacteria</taxon>
        <taxon>Bacillati</taxon>
        <taxon>Bacillota</taxon>
        <taxon>Clostridia</taxon>
        <taxon>Halanaerobiales</taxon>
        <taxon>Halothermotrichaceae</taxon>
        <taxon>Halothermothrix</taxon>
    </lineage>
</organism>
<dbReference type="EMBL" id="CP001098">
    <property type="protein sequence ID" value="ACL69934.1"/>
    <property type="molecule type" value="Genomic_DNA"/>
</dbReference>
<feature type="transmembrane region" description="Helical" evidence="1">
    <location>
        <begin position="45"/>
        <end position="62"/>
    </location>
</feature>
<reference evidence="3 4" key="1">
    <citation type="journal article" date="2009" name="PLoS ONE">
        <title>Genome analysis of the anaerobic thermohalophilic bacterium Halothermothrix orenii.</title>
        <authorList>
            <person name="Mavromatis K."/>
            <person name="Ivanova N."/>
            <person name="Anderson I."/>
            <person name="Lykidis A."/>
            <person name="Hooper S.D."/>
            <person name="Sun H."/>
            <person name="Kunin V."/>
            <person name="Lapidus A."/>
            <person name="Hugenholtz P."/>
            <person name="Patel B."/>
            <person name="Kyrpides N.C."/>
        </authorList>
    </citation>
    <scope>NUCLEOTIDE SEQUENCE [LARGE SCALE GENOMIC DNA]</scope>
    <source>
        <strain evidence="4">H 168 / OCM 544 / DSM 9562</strain>
    </source>
</reference>
<dbReference type="KEGG" id="hor:Hore_11840"/>
<evidence type="ECO:0000259" key="2">
    <source>
        <dbReference type="Pfam" id="PF07670"/>
    </source>
</evidence>
<keyword evidence="1" id="KW-0472">Membrane</keyword>
<dbReference type="OrthoDB" id="9805623at2"/>
<keyword evidence="1" id="KW-1133">Transmembrane helix</keyword>
<dbReference type="Proteomes" id="UP000000719">
    <property type="component" value="Chromosome"/>
</dbReference>
<feature type="transmembrane region" description="Helical" evidence="1">
    <location>
        <begin position="7"/>
        <end position="25"/>
    </location>
</feature>
<dbReference type="PANTHER" id="PTHR35793:SF2">
    <property type="entry name" value="INNER MEMBRANE PROTEIN YJIG"/>
    <property type="match status" value="1"/>
</dbReference>
<protein>
    <submittedName>
        <fullName evidence="3">Nucleoside recognition domain protein</fullName>
    </submittedName>
</protein>
<feature type="transmembrane region" description="Helical" evidence="1">
    <location>
        <begin position="153"/>
        <end position="175"/>
    </location>
</feature>
<dbReference type="InterPro" id="IPR011642">
    <property type="entry name" value="Gate_dom"/>
</dbReference>
<dbReference type="GO" id="GO:0005886">
    <property type="term" value="C:plasma membrane"/>
    <property type="evidence" value="ECO:0007669"/>
    <property type="project" value="TreeGrafter"/>
</dbReference>
<gene>
    <name evidence="3" type="ordered locus">Hore_11840</name>
</gene>
<name>B8CXB5_HALOH</name>
<dbReference type="RefSeq" id="WP_012636119.1">
    <property type="nucleotide sequence ID" value="NC_011899.1"/>
</dbReference>
<dbReference type="eggNOG" id="COG0700">
    <property type="taxonomic scope" value="Bacteria"/>
</dbReference>
<keyword evidence="4" id="KW-1185">Reference proteome</keyword>
<keyword evidence="1" id="KW-0812">Transmembrane</keyword>
<dbReference type="InterPro" id="IPR052549">
    <property type="entry name" value="SpmB"/>
</dbReference>
<dbReference type="STRING" id="373903.Hore_11840"/>
<evidence type="ECO:0000313" key="3">
    <source>
        <dbReference type="EMBL" id="ACL69934.1"/>
    </source>
</evidence>